<evidence type="ECO:0008006" key="3">
    <source>
        <dbReference type="Google" id="ProtNLM"/>
    </source>
</evidence>
<comment type="caution">
    <text evidence="1">The sequence shown here is derived from an EMBL/GenBank/DDBJ whole genome shotgun (WGS) entry which is preliminary data.</text>
</comment>
<accession>A0ABW2R3V4</accession>
<gene>
    <name evidence="1" type="ORF">ACFQNJ_00540</name>
</gene>
<dbReference type="EMBL" id="JBHTBX010000001">
    <property type="protein sequence ID" value="MFC7432998.1"/>
    <property type="molecule type" value="Genomic_DNA"/>
</dbReference>
<protein>
    <recommendedName>
        <fullName evidence="3">Lipoprotein</fullName>
    </recommendedName>
</protein>
<dbReference type="RefSeq" id="WP_382253059.1">
    <property type="nucleotide sequence ID" value="NZ_JBHTBX010000001.1"/>
</dbReference>
<keyword evidence="2" id="KW-1185">Reference proteome</keyword>
<name>A0ABW2R3V4_9BURK</name>
<proteinExistence type="predicted"/>
<dbReference type="Proteomes" id="UP001596495">
    <property type="component" value="Unassembled WGS sequence"/>
</dbReference>
<evidence type="ECO:0000313" key="2">
    <source>
        <dbReference type="Proteomes" id="UP001596495"/>
    </source>
</evidence>
<organism evidence="1 2">
    <name type="scientific">Hydrogenophaga bisanensis</name>
    <dbReference type="NCBI Taxonomy" id="439611"/>
    <lineage>
        <taxon>Bacteria</taxon>
        <taxon>Pseudomonadati</taxon>
        <taxon>Pseudomonadota</taxon>
        <taxon>Betaproteobacteria</taxon>
        <taxon>Burkholderiales</taxon>
        <taxon>Comamonadaceae</taxon>
        <taxon>Hydrogenophaga</taxon>
    </lineage>
</organism>
<evidence type="ECO:0000313" key="1">
    <source>
        <dbReference type="EMBL" id="MFC7432998.1"/>
    </source>
</evidence>
<reference evidence="2" key="1">
    <citation type="journal article" date="2019" name="Int. J. Syst. Evol. Microbiol.">
        <title>The Global Catalogue of Microorganisms (GCM) 10K type strain sequencing project: providing services to taxonomists for standard genome sequencing and annotation.</title>
        <authorList>
            <consortium name="The Broad Institute Genomics Platform"/>
            <consortium name="The Broad Institute Genome Sequencing Center for Infectious Disease"/>
            <person name="Wu L."/>
            <person name="Ma J."/>
        </authorList>
    </citation>
    <scope>NUCLEOTIDE SEQUENCE [LARGE SCALE GENOMIC DNA]</scope>
    <source>
        <strain evidence="2">CCUG 54518</strain>
    </source>
</reference>
<sequence>MNQFMQAVVSTMKTQKSYRSVVALVATACASVLLSACIGGGGDSSSDDVDLLAAYEKIEGCMDRNDLIRVVGMAPNDVDASNTMIWEAGKYRLMVFLQLWDSGLYIASTKYLIGPGADRQTVIDSCED</sequence>